<dbReference type="Pfam" id="PF16789">
    <property type="entry name" value="YscO-like"/>
    <property type="match status" value="1"/>
</dbReference>
<evidence type="ECO:0000313" key="2">
    <source>
        <dbReference type="EMBL" id="PZR07869.1"/>
    </source>
</evidence>
<dbReference type="InterPro" id="IPR053716">
    <property type="entry name" value="Flag_assembly_chemotaxis_eff"/>
</dbReference>
<dbReference type="EMBL" id="QFQP01000028">
    <property type="protein sequence ID" value="PZR07869.1"/>
    <property type="molecule type" value="Genomic_DNA"/>
</dbReference>
<reference evidence="2 3" key="1">
    <citation type="submission" date="2017-08" db="EMBL/GenBank/DDBJ databases">
        <title>Infants hospitalized years apart are colonized by the same room-sourced microbial strains.</title>
        <authorList>
            <person name="Brooks B."/>
            <person name="Olm M.R."/>
            <person name="Firek B.A."/>
            <person name="Baker R."/>
            <person name="Thomas B.C."/>
            <person name="Morowitz M.J."/>
            <person name="Banfield J.F."/>
        </authorList>
    </citation>
    <scope>NUCLEOTIDE SEQUENCE [LARGE SCALE GENOMIC DNA]</scope>
    <source>
        <strain evidence="2">S2_003_000_R2_14</strain>
    </source>
</reference>
<dbReference type="AlphaFoldDB" id="A0A2W5SWX6"/>
<keyword evidence="2" id="KW-0966">Cell projection</keyword>
<sequence>MPPYRLQALLDIRTKAEDDAKEAFSQAVKAAEKEKKQLVTLQQTLERMKVERKAKVQAFLEEMTARGGGINGFQQMGRFEARLKDEEAQQALEVERQKEAVVQADKLVEQRREEMAEAAKEKKAIEKNKEAFLKQVRTERMAKEELNQEEIGNTLHLQRMRAEKNK</sequence>
<organism evidence="2 3">
    <name type="scientific">Archangium gephyra</name>
    <dbReference type="NCBI Taxonomy" id="48"/>
    <lineage>
        <taxon>Bacteria</taxon>
        <taxon>Pseudomonadati</taxon>
        <taxon>Myxococcota</taxon>
        <taxon>Myxococcia</taxon>
        <taxon>Myxococcales</taxon>
        <taxon>Cystobacterineae</taxon>
        <taxon>Archangiaceae</taxon>
        <taxon>Archangium</taxon>
    </lineage>
</organism>
<dbReference type="Gene3D" id="1.10.287.1700">
    <property type="match status" value="1"/>
</dbReference>
<evidence type="ECO:0000256" key="1">
    <source>
        <dbReference type="SAM" id="Coils"/>
    </source>
</evidence>
<evidence type="ECO:0000313" key="3">
    <source>
        <dbReference type="Proteomes" id="UP000249061"/>
    </source>
</evidence>
<proteinExistence type="predicted"/>
<keyword evidence="1" id="KW-0175">Coiled coil</keyword>
<dbReference type="InterPro" id="IPR031869">
    <property type="entry name" value="YscO-like"/>
</dbReference>
<keyword evidence="2" id="KW-0282">Flagellum</keyword>
<keyword evidence="2" id="KW-0969">Cilium</keyword>
<name>A0A2W5SWX6_9BACT</name>
<protein>
    <submittedName>
        <fullName evidence="2">Flagellar assembly protein FliH</fullName>
    </submittedName>
</protein>
<feature type="coiled-coil region" evidence="1">
    <location>
        <begin position="101"/>
        <end position="149"/>
    </location>
</feature>
<gene>
    <name evidence="2" type="ORF">DI536_26255</name>
</gene>
<dbReference type="Proteomes" id="UP000249061">
    <property type="component" value="Unassembled WGS sequence"/>
</dbReference>
<comment type="caution">
    <text evidence="2">The sequence shown here is derived from an EMBL/GenBank/DDBJ whole genome shotgun (WGS) entry which is preliminary data.</text>
</comment>
<accession>A0A2W5SWX6</accession>